<dbReference type="InterPro" id="IPR001878">
    <property type="entry name" value="Znf_CCHC"/>
</dbReference>
<dbReference type="EMBL" id="SZYD01000005">
    <property type="protein sequence ID" value="KAD6119678.1"/>
    <property type="molecule type" value="Genomic_DNA"/>
</dbReference>
<sequence>MDGIWDPPYYQDVIEDTYINEKCCIQVLEILINKADTDIVEHEEELMGLLSQLACTDEVFSDMFSMSLRAKIDFLDSSIRKFKDDAENFMSTSREPAESIHDILKSLFCRYLQKKDLQFADNTGTASSSFCQVPAETQKKQIESSSNANQVKKIKTVDIIPVEKQTISPTIVKVEDKATNHPYVSHVPKYPPQCLFWGSTKKTDRQVSKFQLKGPIRMKKDIVQDRTPICNSVFSKPSLKTHGKQKHPLNIIKPQFKPSILCVLLEVAIWAGLGVAKLDFPPGYPNPQHSPRKSISRARSPYSTRTYTRRKKPDSPLPTNSNSPCLTLVVAKPLDRAEIYSNPYMEDCYTVNDLRVIAKQQKLKGYYKFRKAELAQALGIKLIEGMQWDNMFVQDTVYRIIWYIVPHTELLQTLVTNAVNTAISGILPNLMNQTAQTVIQQMQQHANGGNGPNQGGAGGGAVPNQGGAGVGAAPAGIHVWLERFQKQKPKSFSTAATPFEAQNWIAHIEMLFEVLGVDNAFKVRLATYKLEDDALGWWKTLKLARGGDQYAVTLPWEEFKELFYRQHFTTADRNEYLREYAAIMQSNEEHITEYKTRFTRLVSFLGTAVGSNEKQVEDFKWGVCDRDRKFILNLQFRDINEVVDAVKNLHNDHKDGSKRSDENRKRPRENDRDQSSSQSGRNQSSPPQDRRQRFDRNTNNQSRPWKNRNQNQKHASKQMVTAPIRAQPLNQQQTQQNRDAIPPCTSCGKLHKGVCRLAGGLCFRCGNAGHMIKDCPQRDPRADTGKNATKPARGGRVFALTTNEAADAQYLMTASTALEPTLTITTPLGDSTIISYVYKDCPIQIDSIVRKADLFPMQMGDFDVILGMDWLSRHHVTIECQTRRVLFGDPHSPEFIYQGIRPRKSLKIISALKAQKCLSHGCAGYLASVKATTSNEPSISDYPIVREFPDVFPKELPGLPPDREVEFTIDLIPGAEPISKAPYRMAPLELKELKKQLQELLELGFIRPSVSPWGAPVLFVKKKDGSMRLCIDYRELNKITIRNHYPLPRIDDLFDQLQGAKCFSKIDLRSGYHQLKIKDSDVSKSAFRTRYGHYEFLVMPFGLTNAPAVFMDLMNRVFCKFLDKFVIVFIDDILIYSKSKEEHEGHLRIVLETLRRKKLYAKFSKCDFWLSQVAFLGHIVSADGIMMDPTKIEAITKWPRPTSATEVRSFLGLAGYYRRFVEGFSVIALPLTQLLRKGVKFSWNADREKSFEELKKRLVSASILTLPSGTGGYQIYSDASKKGLGCVLMQHGKVIAYASRQLKPYEVNYPTHDLELAAVIFALKIWRHYLYGETCDIFTDHKSLKYIFTQKELNMRQRRWLELLKDYDANIQYHPGKANVVADALSRKNSGTIASLCLQPQIITDLDKLGIGLHIGKSDGYLARIQIEPDLISRIKDAQHDDAISDKALVLD</sequence>
<dbReference type="CDD" id="cd00303">
    <property type="entry name" value="retropepsin_like"/>
    <property type="match status" value="1"/>
</dbReference>
<feature type="compositionally biased region" description="Low complexity" evidence="10">
    <location>
        <begin position="675"/>
        <end position="687"/>
    </location>
</feature>
<evidence type="ECO:0000256" key="3">
    <source>
        <dbReference type="ARBA" id="ARBA00022695"/>
    </source>
</evidence>
<dbReference type="GO" id="GO:0004519">
    <property type="term" value="F:endonuclease activity"/>
    <property type="evidence" value="ECO:0007669"/>
    <property type="project" value="UniProtKB-KW"/>
</dbReference>
<evidence type="ECO:0000256" key="8">
    <source>
        <dbReference type="PROSITE-ProRule" id="PRU00047"/>
    </source>
</evidence>
<dbReference type="PROSITE" id="PS50878">
    <property type="entry name" value="RT_POL"/>
    <property type="match status" value="1"/>
</dbReference>
<gene>
    <name evidence="13" type="ORF">E3N88_10949</name>
</gene>
<dbReference type="InterPro" id="IPR021109">
    <property type="entry name" value="Peptidase_aspartic_dom_sf"/>
</dbReference>
<keyword evidence="3" id="KW-0548">Nucleotidyltransferase</keyword>
<dbReference type="InterPro" id="IPR005162">
    <property type="entry name" value="Retrotrans_gag_dom"/>
</dbReference>
<dbReference type="Pfam" id="PF17917">
    <property type="entry name" value="RT_RNaseH"/>
    <property type="match status" value="1"/>
</dbReference>
<feature type="domain" description="Reverse transcriptase" evidence="12">
    <location>
        <begin position="1001"/>
        <end position="1180"/>
    </location>
</feature>
<evidence type="ECO:0000256" key="7">
    <source>
        <dbReference type="ARBA" id="ARBA00022918"/>
    </source>
</evidence>
<keyword evidence="2" id="KW-0808">Transferase</keyword>
<keyword evidence="6" id="KW-0378">Hydrolase</keyword>
<dbReference type="OrthoDB" id="1065581at2759"/>
<dbReference type="Gene3D" id="2.40.70.10">
    <property type="entry name" value="Acid Proteases"/>
    <property type="match status" value="1"/>
</dbReference>
<evidence type="ECO:0000256" key="6">
    <source>
        <dbReference type="ARBA" id="ARBA00022801"/>
    </source>
</evidence>
<dbReference type="Pfam" id="PF00098">
    <property type="entry name" value="zf-CCHC"/>
    <property type="match status" value="1"/>
</dbReference>
<keyword evidence="7" id="KW-0695">RNA-directed DNA polymerase</keyword>
<dbReference type="InterPro" id="IPR043502">
    <property type="entry name" value="DNA/RNA_pol_sf"/>
</dbReference>
<feature type="domain" description="CCHC-type" evidence="11">
    <location>
        <begin position="762"/>
        <end position="777"/>
    </location>
</feature>
<dbReference type="SMART" id="SM00343">
    <property type="entry name" value="ZnF_C2HC"/>
    <property type="match status" value="1"/>
</dbReference>
<dbReference type="GO" id="GO:0016787">
    <property type="term" value="F:hydrolase activity"/>
    <property type="evidence" value="ECO:0007669"/>
    <property type="project" value="UniProtKB-KW"/>
</dbReference>
<dbReference type="Proteomes" id="UP000326396">
    <property type="component" value="Linkage Group LG13"/>
</dbReference>
<dbReference type="SUPFAM" id="SSF57756">
    <property type="entry name" value="Retrovirus zinc finger-like domains"/>
    <property type="match status" value="1"/>
</dbReference>
<comment type="caution">
    <text evidence="13">The sequence shown here is derived from an EMBL/GenBank/DDBJ whole genome shotgun (WGS) entry which is preliminary data.</text>
</comment>
<feature type="region of interest" description="Disordered" evidence="10">
    <location>
        <begin position="442"/>
        <end position="465"/>
    </location>
</feature>
<evidence type="ECO:0000259" key="12">
    <source>
        <dbReference type="PROSITE" id="PS50878"/>
    </source>
</evidence>
<evidence type="ECO:0000256" key="9">
    <source>
        <dbReference type="SAM" id="Coils"/>
    </source>
</evidence>
<dbReference type="InterPro" id="IPR043128">
    <property type="entry name" value="Rev_trsase/Diguanyl_cyclase"/>
</dbReference>
<dbReference type="GO" id="GO:0008270">
    <property type="term" value="F:zinc ion binding"/>
    <property type="evidence" value="ECO:0007669"/>
    <property type="project" value="UniProtKB-KW"/>
</dbReference>
<evidence type="ECO:0000256" key="2">
    <source>
        <dbReference type="ARBA" id="ARBA00022679"/>
    </source>
</evidence>
<accession>A0A5N6PD45</accession>
<keyword evidence="4" id="KW-0540">Nuclease</keyword>
<dbReference type="GO" id="GO:0003676">
    <property type="term" value="F:nucleic acid binding"/>
    <property type="evidence" value="ECO:0007669"/>
    <property type="project" value="InterPro"/>
</dbReference>
<feature type="compositionally biased region" description="Gly residues" evidence="10">
    <location>
        <begin position="448"/>
        <end position="465"/>
    </location>
</feature>
<dbReference type="Pfam" id="PF08284">
    <property type="entry name" value="RVP_2"/>
    <property type="match status" value="1"/>
</dbReference>
<name>A0A5N6PD45_9ASTR</name>
<dbReference type="GO" id="GO:0003964">
    <property type="term" value="F:RNA-directed DNA polymerase activity"/>
    <property type="evidence" value="ECO:0007669"/>
    <property type="project" value="UniProtKB-KW"/>
</dbReference>
<dbReference type="CDD" id="cd09274">
    <property type="entry name" value="RNase_HI_RT_Ty3"/>
    <property type="match status" value="1"/>
</dbReference>
<dbReference type="CDD" id="cd01647">
    <property type="entry name" value="RT_LTR"/>
    <property type="match status" value="1"/>
</dbReference>
<dbReference type="Gene3D" id="4.10.60.10">
    <property type="entry name" value="Zinc finger, CCHC-type"/>
    <property type="match status" value="1"/>
</dbReference>
<dbReference type="SUPFAM" id="SSF56672">
    <property type="entry name" value="DNA/RNA polymerases"/>
    <property type="match status" value="1"/>
</dbReference>
<evidence type="ECO:0000256" key="5">
    <source>
        <dbReference type="ARBA" id="ARBA00022759"/>
    </source>
</evidence>
<keyword evidence="14" id="KW-1185">Reference proteome</keyword>
<evidence type="ECO:0000259" key="11">
    <source>
        <dbReference type="PROSITE" id="PS50158"/>
    </source>
</evidence>
<evidence type="ECO:0000256" key="10">
    <source>
        <dbReference type="SAM" id="MobiDB-lite"/>
    </source>
</evidence>
<dbReference type="PROSITE" id="PS50158">
    <property type="entry name" value="ZF_CCHC"/>
    <property type="match status" value="1"/>
</dbReference>
<feature type="coiled-coil region" evidence="9">
    <location>
        <begin position="25"/>
        <end position="52"/>
    </location>
</feature>
<dbReference type="Pfam" id="PF03732">
    <property type="entry name" value="Retrotrans_gag"/>
    <property type="match status" value="1"/>
</dbReference>
<dbReference type="Gene3D" id="3.10.10.10">
    <property type="entry name" value="HIV Type 1 Reverse Transcriptase, subunit A, domain 1"/>
    <property type="match status" value="1"/>
</dbReference>
<dbReference type="InterPro" id="IPR000477">
    <property type="entry name" value="RT_dom"/>
</dbReference>
<organism evidence="13 14">
    <name type="scientific">Mikania micrantha</name>
    <name type="common">bitter vine</name>
    <dbReference type="NCBI Taxonomy" id="192012"/>
    <lineage>
        <taxon>Eukaryota</taxon>
        <taxon>Viridiplantae</taxon>
        <taxon>Streptophyta</taxon>
        <taxon>Embryophyta</taxon>
        <taxon>Tracheophyta</taxon>
        <taxon>Spermatophyta</taxon>
        <taxon>Magnoliopsida</taxon>
        <taxon>eudicotyledons</taxon>
        <taxon>Gunneridae</taxon>
        <taxon>Pentapetalae</taxon>
        <taxon>asterids</taxon>
        <taxon>campanulids</taxon>
        <taxon>Asterales</taxon>
        <taxon>Asteraceae</taxon>
        <taxon>Asteroideae</taxon>
        <taxon>Heliantheae alliance</taxon>
        <taxon>Eupatorieae</taxon>
        <taxon>Mikania</taxon>
    </lineage>
</organism>
<feature type="region of interest" description="Disordered" evidence="10">
    <location>
        <begin position="284"/>
        <end position="320"/>
    </location>
</feature>
<evidence type="ECO:0000256" key="4">
    <source>
        <dbReference type="ARBA" id="ARBA00022722"/>
    </source>
</evidence>
<reference evidence="13 14" key="1">
    <citation type="submission" date="2019-05" db="EMBL/GenBank/DDBJ databases">
        <title>Mikania micrantha, genome provides insights into the molecular mechanism of rapid growth.</title>
        <authorList>
            <person name="Liu B."/>
        </authorList>
    </citation>
    <scope>NUCLEOTIDE SEQUENCE [LARGE SCALE GENOMIC DNA]</scope>
    <source>
        <strain evidence="13">NLD-2019</strain>
        <tissue evidence="13">Leaf</tissue>
    </source>
</reference>
<keyword evidence="8" id="KW-0862">Zinc</keyword>
<keyword evidence="8" id="KW-0863">Zinc-finger</keyword>
<dbReference type="FunFam" id="3.30.70.270:FF:000020">
    <property type="entry name" value="Transposon Tf2-6 polyprotein-like Protein"/>
    <property type="match status" value="1"/>
</dbReference>
<dbReference type="Pfam" id="PF00078">
    <property type="entry name" value="RVT_1"/>
    <property type="match status" value="1"/>
</dbReference>
<evidence type="ECO:0000256" key="1">
    <source>
        <dbReference type="ARBA" id="ARBA00012493"/>
    </source>
</evidence>
<feature type="compositionally biased region" description="Basic and acidic residues" evidence="10">
    <location>
        <begin position="650"/>
        <end position="674"/>
    </location>
</feature>
<feature type="compositionally biased region" description="Polar residues" evidence="10">
    <location>
        <begin position="697"/>
        <end position="713"/>
    </location>
</feature>
<protein>
    <recommendedName>
        <fullName evidence="1">RNA-directed DNA polymerase</fullName>
        <ecNumber evidence="1">2.7.7.49</ecNumber>
    </recommendedName>
</protein>
<dbReference type="InterPro" id="IPR036875">
    <property type="entry name" value="Znf_CCHC_sf"/>
</dbReference>
<proteinExistence type="predicted"/>
<dbReference type="EC" id="2.7.7.49" evidence="1"/>
<evidence type="ECO:0000313" key="13">
    <source>
        <dbReference type="EMBL" id="KAD6119678.1"/>
    </source>
</evidence>
<evidence type="ECO:0000313" key="14">
    <source>
        <dbReference type="Proteomes" id="UP000326396"/>
    </source>
</evidence>
<keyword evidence="5" id="KW-0255">Endonuclease</keyword>
<feature type="region of interest" description="Disordered" evidence="10">
    <location>
        <begin position="650"/>
        <end position="719"/>
    </location>
</feature>
<dbReference type="Gene3D" id="3.30.70.270">
    <property type="match status" value="2"/>
</dbReference>
<keyword evidence="8" id="KW-0479">Metal-binding</keyword>
<dbReference type="InterPro" id="IPR041373">
    <property type="entry name" value="RT_RNaseH"/>
</dbReference>
<keyword evidence="9" id="KW-0175">Coiled coil</keyword>
<dbReference type="PANTHER" id="PTHR37984:SF5">
    <property type="entry name" value="PROTEIN NYNRIN-LIKE"/>
    <property type="match status" value="1"/>
</dbReference>
<dbReference type="PANTHER" id="PTHR37984">
    <property type="entry name" value="PROTEIN CBG26694"/>
    <property type="match status" value="1"/>
</dbReference>
<dbReference type="InterPro" id="IPR050951">
    <property type="entry name" value="Retrovirus_Pol_polyprotein"/>
</dbReference>